<protein>
    <recommendedName>
        <fullName evidence="4">Glycosyltransferase RgtA/B/C/D-like domain-containing protein</fullName>
    </recommendedName>
</protein>
<feature type="transmembrane region" description="Helical" evidence="1">
    <location>
        <begin position="298"/>
        <end position="329"/>
    </location>
</feature>
<keyword evidence="1" id="KW-0472">Membrane</keyword>
<feature type="transmembrane region" description="Helical" evidence="1">
    <location>
        <begin position="29"/>
        <end position="50"/>
    </location>
</feature>
<accession>A0A1J4KN88</accession>
<feature type="transmembrane region" description="Helical" evidence="1">
    <location>
        <begin position="470"/>
        <end position="491"/>
    </location>
</feature>
<evidence type="ECO:0008006" key="4">
    <source>
        <dbReference type="Google" id="ProtNLM"/>
    </source>
</evidence>
<feature type="transmembrane region" description="Helical" evidence="1">
    <location>
        <begin position="6"/>
        <end position="22"/>
    </location>
</feature>
<keyword evidence="1" id="KW-0812">Transmembrane</keyword>
<proteinExistence type="predicted"/>
<feature type="transmembrane region" description="Helical" evidence="1">
    <location>
        <begin position="88"/>
        <end position="112"/>
    </location>
</feature>
<reference evidence="2" key="1">
    <citation type="submission" date="2016-10" db="EMBL/GenBank/DDBJ databases">
        <authorList>
            <person name="Benchimol M."/>
            <person name="Almeida L.G."/>
            <person name="Vasconcelos A.T."/>
            <person name="Perreira-Neves A."/>
            <person name="Rosa I.A."/>
            <person name="Tasca T."/>
            <person name="Bogo M.R."/>
            <person name="de Souza W."/>
        </authorList>
    </citation>
    <scope>NUCLEOTIDE SEQUENCE [LARGE SCALE GENOMIC DNA]</scope>
    <source>
        <strain evidence="2">K</strain>
    </source>
</reference>
<name>A0A1J4KN88_9EUKA</name>
<evidence type="ECO:0000313" key="3">
    <source>
        <dbReference type="Proteomes" id="UP000179807"/>
    </source>
</evidence>
<organism evidence="2 3">
    <name type="scientific">Tritrichomonas foetus</name>
    <dbReference type="NCBI Taxonomy" id="1144522"/>
    <lineage>
        <taxon>Eukaryota</taxon>
        <taxon>Metamonada</taxon>
        <taxon>Parabasalia</taxon>
        <taxon>Tritrichomonadida</taxon>
        <taxon>Tritrichomonadidae</taxon>
        <taxon>Tritrichomonas</taxon>
    </lineage>
</organism>
<feature type="transmembrane region" description="Helical" evidence="1">
    <location>
        <begin position="390"/>
        <end position="409"/>
    </location>
</feature>
<feature type="transmembrane region" description="Helical" evidence="1">
    <location>
        <begin position="56"/>
        <end position="76"/>
    </location>
</feature>
<feature type="transmembrane region" description="Helical" evidence="1">
    <location>
        <begin position="151"/>
        <end position="171"/>
    </location>
</feature>
<gene>
    <name evidence="2" type="ORF">TRFO_01068</name>
</gene>
<feature type="transmembrane region" description="Helical" evidence="1">
    <location>
        <begin position="341"/>
        <end position="363"/>
    </location>
</feature>
<keyword evidence="1" id="KW-1133">Transmembrane helix</keyword>
<keyword evidence="3" id="KW-1185">Reference proteome</keyword>
<dbReference type="Proteomes" id="UP000179807">
    <property type="component" value="Unassembled WGS sequence"/>
</dbReference>
<feature type="transmembrane region" description="Helical" evidence="1">
    <location>
        <begin position="415"/>
        <end position="431"/>
    </location>
</feature>
<dbReference type="EMBL" id="MLAK01000593">
    <property type="protein sequence ID" value="OHT11166.1"/>
    <property type="molecule type" value="Genomic_DNA"/>
</dbReference>
<feature type="transmembrane region" description="Helical" evidence="1">
    <location>
        <begin position="209"/>
        <end position="230"/>
    </location>
</feature>
<dbReference type="VEuPathDB" id="TrichDB:TRFO_01068"/>
<dbReference type="AlphaFoldDB" id="A0A1J4KN88"/>
<dbReference type="RefSeq" id="XP_068364302.1">
    <property type="nucleotide sequence ID" value="XM_068489891.1"/>
</dbReference>
<feature type="transmembrane region" description="Helical" evidence="1">
    <location>
        <begin position="268"/>
        <end position="286"/>
    </location>
</feature>
<comment type="caution">
    <text evidence="2">The sequence shown here is derived from an EMBL/GenBank/DDBJ whole genome shotgun (WGS) entry which is preliminary data.</text>
</comment>
<evidence type="ECO:0000256" key="1">
    <source>
        <dbReference type="SAM" id="Phobius"/>
    </source>
</evidence>
<dbReference type="OrthoDB" id="10263533at2759"/>
<sequence length="625" mass="71548">MIWAFIITSSIWLGYEIINLLAPPIWDQIAVLSGAVPFGFTISSYIFFFVRKIIPLNSFIGIIISSLCFIVSYFIHTKNKKRNRFRHFSPTFAILLSVLFIIYMIVVSRAILRNGSDSAGTTYSDLPFHMSLVASFAYGANSKNSQMHTPFYAGHILCYPIIPDFFSAVLVGCGNASLRMSIAIPTVLLFLSLTFALHTLALHYTKMKYIPEVSIIFFLLASGTGWRYLFLKRCRNNVNSNMVHTFCDGAHTFWIHSLIHFLLPQRSAAFSMPVCVLITSLLVYVVENIARAQKPALLAGLLMGILPLLSAHSYIGVGEYAIFIALFNFPFKQFAKWKVTITTWCFFGVTAIIISLPQVLWLMREKRSSFFSIKPIYLETDSSKLGFFKVWWSSLGAFVFIALFCAWTFTMPHQNRMYLPSIGVWIVSNFIRYQPGAMDNTKVFYAGWYPIACISVANFIITLWKRTPKMTIKILVSLVVFGFSIGSMICIKQAMFQKFPLYSKDEKHIGIWFMENTAKDSVTITTGWHANTIMSIGGRVITIGYPGWIWTHGFDYYKRVSEIKEMERDKENETIFKPLNIKYVMSKSDDKDRNFEWKQPGPNSRWICLIDIGNIKIYRILHNVI</sequence>
<evidence type="ECO:0000313" key="2">
    <source>
        <dbReference type="EMBL" id="OHT11166.1"/>
    </source>
</evidence>
<feature type="transmembrane region" description="Helical" evidence="1">
    <location>
        <begin position="183"/>
        <end position="203"/>
    </location>
</feature>
<dbReference type="GeneID" id="94824595"/>
<feature type="transmembrane region" description="Helical" evidence="1">
    <location>
        <begin position="443"/>
        <end position="464"/>
    </location>
</feature>